<dbReference type="Pfam" id="PF02230">
    <property type="entry name" value="Abhydrolase_2"/>
    <property type="match status" value="1"/>
</dbReference>
<evidence type="ECO:0000256" key="1">
    <source>
        <dbReference type="ARBA" id="ARBA00006499"/>
    </source>
</evidence>
<evidence type="ECO:0000313" key="5">
    <source>
        <dbReference type="Proteomes" id="UP000737171"/>
    </source>
</evidence>
<dbReference type="EMBL" id="JABRWJ010000006">
    <property type="protein sequence ID" value="NRF69336.1"/>
    <property type="molecule type" value="Genomic_DNA"/>
</dbReference>
<dbReference type="RefSeq" id="WP_173126013.1">
    <property type="nucleotide sequence ID" value="NZ_JABRWJ010000006.1"/>
</dbReference>
<dbReference type="Proteomes" id="UP000737171">
    <property type="component" value="Unassembled WGS sequence"/>
</dbReference>
<dbReference type="InterPro" id="IPR029058">
    <property type="entry name" value="AB_hydrolase_fold"/>
</dbReference>
<keyword evidence="2" id="KW-0378">Hydrolase</keyword>
<organism evidence="4 5">
    <name type="scientific">Pseudaquabacterium terrae</name>
    <dbReference type="NCBI Taxonomy" id="2732868"/>
    <lineage>
        <taxon>Bacteria</taxon>
        <taxon>Pseudomonadati</taxon>
        <taxon>Pseudomonadota</taxon>
        <taxon>Betaproteobacteria</taxon>
        <taxon>Burkholderiales</taxon>
        <taxon>Sphaerotilaceae</taxon>
        <taxon>Pseudaquabacterium</taxon>
    </lineage>
</organism>
<dbReference type="PANTHER" id="PTHR10655:SF17">
    <property type="entry name" value="LYSOPHOSPHOLIPASE-LIKE PROTEIN 1"/>
    <property type="match status" value="1"/>
</dbReference>
<sequence>MSLATIELHPAADPVASVIVLHGLGADGTDFLPMCDELDLSAIGPVRYLMPRAPVRPVTINGGYRMRAWYDILGNDLVRREDEAGLRESLALVHALIDREVARGMPAHRIVLAGFSQGCAITLLAGLRYPQRLAGLAGLSGYLALAASTAGERHAANADTPVFLAHGSQDGVVPVLRGIAARDALAELGHDVDWHEYPMEHSVCLEEIAALNQWLLRVLA</sequence>
<dbReference type="Gene3D" id="3.40.50.1820">
    <property type="entry name" value="alpha/beta hydrolase"/>
    <property type="match status" value="1"/>
</dbReference>
<reference evidence="4 5" key="1">
    <citation type="submission" date="2020-05" db="EMBL/GenBank/DDBJ databases">
        <title>Aquincola sp. isolate from soil.</title>
        <authorList>
            <person name="Han J."/>
            <person name="Kim D.-U."/>
        </authorList>
    </citation>
    <scope>NUCLEOTIDE SEQUENCE [LARGE SCALE GENOMIC DNA]</scope>
    <source>
        <strain evidence="4 5">S2</strain>
    </source>
</reference>
<name>A0ABX2EL02_9BURK</name>
<dbReference type="PANTHER" id="PTHR10655">
    <property type="entry name" value="LYSOPHOSPHOLIPASE-RELATED"/>
    <property type="match status" value="1"/>
</dbReference>
<comment type="similarity">
    <text evidence="1">Belongs to the AB hydrolase superfamily. AB hydrolase 2 family.</text>
</comment>
<proteinExistence type="inferred from homology"/>
<dbReference type="InterPro" id="IPR050565">
    <property type="entry name" value="LYPA1-2/EST-like"/>
</dbReference>
<feature type="domain" description="Phospholipase/carboxylesterase/thioesterase" evidence="3">
    <location>
        <begin position="13"/>
        <end position="215"/>
    </location>
</feature>
<keyword evidence="5" id="KW-1185">Reference proteome</keyword>
<accession>A0ABX2EL02</accession>
<evidence type="ECO:0000256" key="2">
    <source>
        <dbReference type="ARBA" id="ARBA00022801"/>
    </source>
</evidence>
<protein>
    <submittedName>
        <fullName evidence="4">Carboxylesterase</fullName>
    </submittedName>
</protein>
<dbReference type="InterPro" id="IPR003140">
    <property type="entry name" value="PLipase/COase/thioEstase"/>
</dbReference>
<gene>
    <name evidence="4" type="ORF">HLB44_20260</name>
</gene>
<dbReference type="SUPFAM" id="SSF53474">
    <property type="entry name" value="alpha/beta-Hydrolases"/>
    <property type="match status" value="1"/>
</dbReference>
<comment type="caution">
    <text evidence="4">The sequence shown here is derived from an EMBL/GenBank/DDBJ whole genome shotgun (WGS) entry which is preliminary data.</text>
</comment>
<evidence type="ECO:0000313" key="4">
    <source>
        <dbReference type="EMBL" id="NRF69336.1"/>
    </source>
</evidence>
<evidence type="ECO:0000259" key="3">
    <source>
        <dbReference type="Pfam" id="PF02230"/>
    </source>
</evidence>